<keyword evidence="1" id="KW-0472">Membrane</keyword>
<dbReference type="STRING" id="1454001.AW08_01038"/>
<evidence type="ECO:0000313" key="3">
    <source>
        <dbReference type="Proteomes" id="UP000020218"/>
    </source>
</evidence>
<keyword evidence="3" id="KW-1185">Reference proteome</keyword>
<comment type="caution">
    <text evidence="2">The sequence shown here is derived from an EMBL/GenBank/DDBJ whole genome shotgun (WGS) entry which is preliminary data.</text>
</comment>
<name>A0A011N1G8_9PROT</name>
<accession>A0A011N1G8</accession>
<proteinExistence type="predicted"/>
<reference evidence="2" key="1">
    <citation type="submission" date="2014-02" db="EMBL/GenBank/DDBJ databases">
        <title>Expanding our view of genomic diversity in Candidatus Accumulibacter clades.</title>
        <authorList>
            <person name="Skennerton C.T."/>
            <person name="Barr J.J."/>
            <person name="Slater F.R."/>
            <person name="Bond P.L."/>
            <person name="Tyson G.W."/>
        </authorList>
    </citation>
    <scope>NUCLEOTIDE SEQUENCE [LARGE SCALE GENOMIC DNA]</scope>
</reference>
<dbReference type="EMBL" id="JFAX01000004">
    <property type="protein sequence ID" value="EXI68726.1"/>
    <property type="molecule type" value="Genomic_DNA"/>
</dbReference>
<keyword evidence="1" id="KW-1133">Transmembrane helix</keyword>
<protein>
    <submittedName>
        <fullName evidence="2">Type IV pilus modification protein PilV</fullName>
    </submittedName>
</protein>
<dbReference type="AlphaFoldDB" id="A0A011N1G8"/>
<keyword evidence="1" id="KW-0812">Transmembrane</keyword>
<dbReference type="PATRIC" id="fig|1454001.3.peg.983"/>
<evidence type="ECO:0000256" key="1">
    <source>
        <dbReference type="SAM" id="Phobius"/>
    </source>
</evidence>
<organism evidence="2 3">
    <name type="scientific">Candidatus Accumulibacter adjunctus</name>
    <dbReference type="NCBI Taxonomy" id="1454001"/>
    <lineage>
        <taxon>Bacteria</taxon>
        <taxon>Pseudomonadati</taxon>
        <taxon>Pseudomonadota</taxon>
        <taxon>Betaproteobacteria</taxon>
        <taxon>Candidatus Accumulibacter</taxon>
    </lineage>
</organism>
<feature type="transmembrane region" description="Helical" evidence="1">
    <location>
        <begin position="20"/>
        <end position="42"/>
    </location>
</feature>
<sequence>MKATNNPPATGQSGVMLLEALIAILIFSLGILSLVALQATAVQLTSDAKYRTDATLLANRLIGQMWTSSGNLTALKTAFQTGGTAYNAWLADVSGREGLPGVVAASSGVVATLPTVTVDDTAGATAGQVVITLFWRTPEMPLNAAGHRHVVVSQISRNP</sequence>
<dbReference type="InterPro" id="IPR013362">
    <property type="entry name" value="Pilus_4_PilV"/>
</dbReference>
<evidence type="ECO:0000313" key="2">
    <source>
        <dbReference type="EMBL" id="EXI68726.1"/>
    </source>
</evidence>
<dbReference type="Proteomes" id="UP000020218">
    <property type="component" value="Unassembled WGS sequence"/>
</dbReference>
<gene>
    <name evidence="2" type="ORF">AW08_01038</name>
</gene>
<dbReference type="NCBIfam" id="TIGR02523">
    <property type="entry name" value="type_IV_pilV"/>
    <property type="match status" value="1"/>
</dbReference>